<protein>
    <submittedName>
        <fullName evidence="2">Uncharacterized protein</fullName>
    </submittedName>
</protein>
<proteinExistence type="predicted"/>
<evidence type="ECO:0000313" key="2">
    <source>
        <dbReference type="EMBL" id="GGB84024.1"/>
    </source>
</evidence>
<organism evidence="2 3">
    <name type="scientific">Flavobacterium suaedae</name>
    <dbReference type="NCBI Taxonomy" id="1767027"/>
    <lineage>
        <taxon>Bacteria</taxon>
        <taxon>Pseudomonadati</taxon>
        <taxon>Bacteroidota</taxon>
        <taxon>Flavobacteriia</taxon>
        <taxon>Flavobacteriales</taxon>
        <taxon>Flavobacteriaceae</taxon>
        <taxon>Flavobacterium</taxon>
    </lineage>
</organism>
<gene>
    <name evidence="2" type="ORF">GCM10007424_25030</name>
</gene>
<dbReference type="RefSeq" id="WP_188621654.1">
    <property type="nucleotide sequence ID" value="NZ_BMJE01000007.1"/>
</dbReference>
<sequence>MKTVATITMLFVMLTAFAQFPRKDPVLLKGHQLEVKVLSENVLKYDSGYEHFFFRPELHKNIYG</sequence>
<feature type="signal peptide" evidence="1">
    <location>
        <begin position="1"/>
        <end position="18"/>
    </location>
</feature>
<name>A0ABQ1K4M6_9FLAO</name>
<comment type="caution">
    <text evidence="2">The sequence shown here is derived from an EMBL/GenBank/DDBJ whole genome shotgun (WGS) entry which is preliminary data.</text>
</comment>
<evidence type="ECO:0000256" key="1">
    <source>
        <dbReference type="SAM" id="SignalP"/>
    </source>
</evidence>
<dbReference type="Proteomes" id="UP000615760">
    <property type="component" value="Unassembled WGS sequence"/>
</dbReference>
<reference evidence="3" key="1">
    <citation type="journal article" date="2019" name="Int. J. Syst. Evol. Microbiol.">
        <title>The Global Catalogue of Microorganisms (GCM) 10K type strain sequencing project: providing services to taxonomists for standard genome sequencing and annotation.</title>
        <authorList>
            <consortium name="The Broad Institute Genomics Platform"/>
            <consortium name="The Broad Institute Genome Sequencing Center for Infectious Disease"/>
            <person name="Wu L."/>
            <person name="Ma J."/>
        </authorList>
    </citation>
    <scope>NUCLEOTIDE SEQUENCE [LARGE SCALE GENOMIC DNA]</scope>
    <source>
        <strain evidence="3">CGMCC 1.15461</strain>
    </source>
</reference>
<feature type="chain" id="PRO_5046064508" evidence="1">
    <location>
        <begin position="19"/>
        <end position="64"/>
    </location>
</feature>
<keyword evidence="3" id="KW-1185">Reference proteome</keyword>
<keyword evidence="1" id="KW-0732">Signal</keyword>
<evidence type="ECO:0000313" key="3">
    <source>
        <dbReference type="Proteomes" id="UP000615760"/>
    </source>
</evidence>
<dbReference type="EMBL" id="BMJE01000007">
    <property type="protein sequence ID" value="GGB84024.1"/>
    <property type="molecule type" value="Genomic_DNA"/>
</dbReference>
<accession>A0ABQ1K4M6</accession>